<dbReference type="Gene3D" id="3.30.420.40">
    <property type="match status" value="2"/>
</dbReference>
<dbReference type="PANTHER" id="PTHR43095:SF5">
    <property type="entry name" value="XYLULOSE KINASE"/>
    <property type="match status" value="1"/>
</dbReference>
<dbReference type="Pfam" id="PF00370">
    <property type="entry name" value="FGGY_N"/>
    <property type="match status" value="1"/>
</dbReference>
<dbReference type="EC" id="2.7.1.5" evidence="9"/>
<evidence type="ECO:0000259" key="8">
    <source>
        <dbReference type="Pfam" id="PF02782"/>
    </source>
</evidence>
<protein>
    <submittedName>
        <fullName evidence="9">Rhamnulokinase</fullName>
        <ecNumber evidence="9">2.7.1.5</ecNumber>
    </submittedName>
</protein>
<proteinExistence type="inferred from homology"/>
<dbReference type="RefSeq" id="WP_145112393.1">
    <property type="nucleotide sequence ID" value="NZ_CP036349.1"/>
</dbReference>
<comment type="similarity">
    <text evidence="1">Belongs to the FGGY kinase family.</text>
</comment>
<dbReference type="InterPro" id="IPR018485">
    <property type="entry name" value="FGGY_C"/>
</dbReference>
<keyword evidence="6" id="KW-0684">Rhamnose metabolism</keyword>
<dbReference type="GO" id="GO:0008993">
    <property type="term" value="F:rhamnulokinase activity"/>
    <property type="evidence" value="ECO:0007669"/>
    <property type="project" value="UniProtKB-EC"/>
</dbReference>
<dbReference type="Pfam" id="PF02782">
    <property type="entry name" value="FGGY_C"/>
    <property type="match status" value="1"/>
</dbReference>
<dbReference type="GO" id="GO:0019301">
    <property type="term" value="P:rhamnose catabolic process"/>
    <property type="evidence" value="ECO:0007669"/>
    <property type="project" value="InterPro"/>
</dbReference>
<organism evidence="9 10">
    <name type="scientific">Botrimarina mediterranea</name>
    <dbReference type="NCBI Taxonomy" id="2528022"/>
    <lineage>
        <taxon>Bacteria</taxon>
        <taxon>Pseudomonadati</taxon>
        <taxon>Planctomycetota</taxon>
        <taxon>Planctomycetia</taxon>
        <taxon>Pirellulales</taxon>
        <taxon>Lacipirellulaceae</taxon>
        <taxon>Botrimarina</taxon>
    </lineage>
</organism>
<evidence type="ECO:0000256" key="2">
    <source>
        <dbReference type="ARBA" id="ARBA00022679"/>
    </source>
</evidence>
<feature type="domain" description="Carbohydrate kinase FGGY C-terminal" evidence="8">
    <location>
        <begin position="286"/>
        <end position="477"/>
    </location>
</feature>
<dbReference type="InterPro" id="IPR013449">
    <property type="entry name" value="Rhamnulokinase"/>
</dbReference>
<dbReference type="InterPro" id="IPR050406">
    <property type="entry name" value="FGGY_Carb_Kinase"/>
</dbReference>
<keyword evidence="2 9" id="KW-0808">Transferase</keyword>
<dbReference type="Proteomes" id="UP000316426">
    <property type="component" value="Chromosome"/>
</dbReference>
<gene>
    <name evidence="9" type="primary">rhaB</name>
    <name evidence="9" type="ORF">Spa11_23970</name>
</gene>
<evidence type="ECO:0000256" key="6">
    <source>
        <dbReference type="ARBA" id="ARBA00023308"/>
    </source>
</evidence>
<dbReference type="CDD" id="cd07771">
    <property type="entry name" value="ASKHA_NBD_FGGY_RhaB-like"/>
    <property type="match status" value="1"/>
</dbReference>
<dbReference type="EMBL" id="CP036349">
    <property type="protein sequence ID" value="QDV74197.1"/>
    <property type="molecule type" value="Genomic_DNA"/>
</dbReference>
<sequence length="522" mass="55416">MLLLGFPRPPSLTPRPSLPSSAHIAIDLGASGGRAMLAVLDGEPLVVRLEEAHRFSHEPLDTPAGPVWDLTTLWREVLTGIEAAAVMAREAGVEIKSVGCDTWGVDWGLVEPGGELVGLPHAYRDPAHAVARDRVLSRIDGGAEAIYGRTGIPPQSFNTLFQLEARHTASPGIFAIDGSSLLLLPDLLHYWLSGVRANERTNASTTSMLSAVTGDWDRELLATVGLPSAALGKIVEPGTRLGPVRPELAASLGLPHPVAVVAPGTHDTASAVAAVPAEGEAAGSWAYLSSGTWSLLGVELDQPMTTREAFEAGFTNEQGVAGKTRFLRNIAGLWLVQELRRDLERQGKSYEYAQLADLAAEAPALRTIVDPNAEDLAAPGDSIAKLRGHADRTTQPIPETPGQLARCCLDSLALCYADTIERIESLTDHRIATLYLVGGGVNNRLLNQLAADATGRTVKLGPSEATALGNALVQAMGLGLVKDIEALRGVVARSQDVEVVKPNAESAEWTTAKRRFRSLTTF</sequence>
<dbReference type="InterPro" id="IPR043129">
    <property type="entry name" value="ATPase_NBD"/>
</dbReference>
<evidence type="ECO:0000313" key="10">
    <source>
        <dbReference type="Proteomes" id="UP000316426"/>
    </source>
</evidence>
<dbReference type="KEGG" id="bmei:Spa11_23970"/>
<keyword evidence="10" id="KW-1185">Reference proteome</keyword>
<evidence type="ECO:0000256" key="3">
    <source>
        <dbReference type="ARBA" id="ARBA00022741"/>
    </source>
</evidence>
<feature type="domain" description="Carbohydrate kinase FGGY N-terminal" evidence="7">
    <location>
        <begin position="24"/>
        <end position="272"/>
    </location>
</feature>
<dbReference type="SUPFAM" id="SSF53067">
    <property type="entry name" value="Actin-like ATPase domain"/>
    <property type="match status" value="2"/>
</dbReference>
<dbReference type="PANTHER" id="PTHR43095">
    <property type="entry name" value="SUGAR KINASE"/>
    <property type="match status" value="1"/>
</dbReference>
<dbReference type="InterPro" id="IPR018484">
    <property type="entry name" value="FGGY_N"/>
</dbReference>
<keyword evidence="4 9" id="KW-0418">Kinase</keyword>
<dbReference type="AlphaFoldDB" id="A0A518K8U4"/>
<keyword evidence="3" id="KW-0547">Nucleotide-binding</keyword>
<evidence type="ECO:0000259" key="7">
    <source>
        <dbReference type="Pfam" id="PF00370"/>
    </source>
</evidence>
<reference evidence="9 10" key="1">
    <citation type="submission" date="2019-02" db="EMBL/GenBank/DDBJ databases">
        <title>Deep-cultivation of Planctomycetes and their phenomic and genomic characterization uncovers novel biology.</title>
        <authorList>
            <person name="Wiegand S."/>
            <person name="Jogler M."/>
            <person name="Boedeker C."/>
            <person name="Pinto D."/>
            <person name="Vollmers J."/>
            <person name="Rivas-Marin E."/>
            <person name="Kohn T."/>
            <person name="Peeters S.H."/>
            <person name="Heuer A."/>
            <person name="Rast P."/>
            <person name="Oberbeckmann S."/>
            <person name="Bunk B."/>
            <person name="Jeske O."/>
            <person name="Meyerdierks A."/>
            <person name="Storesund J.E."/>
            <person name="Kallscheuer N."/>
            <person name="Luecker S."/>
            <person name="Lage O.M."/>
            <person name="Pohl T."/>
            <person name="Merkel B.J."/>
            <person name="Hornburger P."/>
            <person name="Mueller R.-W."/>
            <person name="Bruemmer F."/>
            <person name="Labrenz M."/>
            <person name="Spormann A.M."/>
            <person name="Op den Camp H."/>
            <person name="Overmann J."/>
            <person name="Amann R."/>
            <person name="Jetten M.S.M."/>
            <person name="Mascher T."/>
            <person name="Medema M.H."/>
            <person name="Devos D.P."/>
            <person name="Kaster A.-K."/>
            <person name="Ovreas L."/>
            <person name="Rohde M."/>
            <person name="Galperin M.Y."/>
            <person name="Jogler C."/>
        </authorList>
    </citation>
    <scope>NUCLEOTIDE SEQUENCE [LARGE SCALE GENOMIC DNA]</scope>
    <source>
        <strain evidence="9 10">Spa11</strain>
    </source>
</reference>
<name>A0A518K8U4_9BACT</name>
<evidence type="ECO:0000313" key="9">
    <source>
        <dbReference type="EMBL" id="QDV74197.1"/>
    </source>
</evidence>
<dbReference type="GO" id="GO:0005524">
    <property type="term" value="F:ATP binding"/>
    <property type="evidence" value="ECO:0007669"/>
    <property type="project" value="UniProtKB-KW"/>
</dbReference>
<evidence type="ECO:0000256" key="1">
    <source>
        <dbReference type="ARBA" id="ARBA00009156"/>
    </source>
</evidence>
<accession>A0A518K8U4</accession>
<evidence type="ECO:0000256" key="4">
    <source>
        <dbReference type="ARBA" id="ARBA00022777"/>
    </source>
</evidence>
<keyword evidence="5" id="KW-0067">ATP-binding</keyword>
<evidence type="ECO:0000256" key="5">
    <source>
        <dbReference type="ARBA" id="ARBA00022840"/>
    </source>
</evidence>